<gene>
    <name evidence="2" type="ORF">CS006_08500</name>
</gene>
<feature type="compositionally biased region" description="Basic and acidic residues" evidence="1">
    <location>
        <begin position="231"/>
        <end position="253"/>
    </location>
</feature>
<name>A0A2M9H746_9BIFI</name>
<dbReference type="OrthoDB" id="8480367at2"/>
<organism evidence="2 3">
    <name type="scientific">Bifidobacterium primatium</name>
    <dbReference type="NCBI Taxonomy" id="2045438"/>
    <lineage>
        <taxon>Bacteria</taxon>
        <taxon>Bacillati</taxon>
        <taxon>Actinomycetota</taxon>
        <taxon>Actinomycetes</taxon>
        <taxon>Bifidobacteriales</taxon>
        <taxon>Bifidobacteriaceae</taxon>
        <taxon>Bifidobacterium</taxon>
    </lineage>
</organism>
<dbReference type="AlphaFoldDB" id="A0A2M9H746"/>
<accession>A0A2M9H746</accession>
<evidence type="ECO:0008006" key="4">
    <source>
        <dbReference type="Google" id="ProtNLM"/>
    </source>
</evidence>
<dbReference type="EMBL" id="PEBI01000004">
    <property type="protein sequence ID" value="PJM72606.1"/>
    <property type="molecule type" value="Genomic_DNA"/>
</dbReference>
<feature type="region of interest" description="Disordered" evidence="1">
    <location>
        <begin position="1"/>
        <end position="64"/>
    </location>
</feature>
<protein>
    <recommendedName>
        <fullName evidence="4">DUF3710 domain-containing protein</fullName>
    </recommendedName>
</protein>
<reference evidence="2 3" key="1">
    <citation type="submission" date="2017-10" db="EMBL/GenBank/DDBJ databases">
        <title>Draft genome sequences of strains TRE 1, TRE 9, TRE H and TRI 7, isolated from tamarins, belonging to four potential novel Bifidobacterium species.</title>
        <authorList>
            <person name="Mattarelli P."/>
            <person name="Modesto M."/>
            <person name="Puglisi E."/>
            <person name="Morelli L."/>
            <person name="Spezio C."/>
            <person name="Bonetti A."/>
            <person name="Sandri C."/>
        </authorList>
    </citation>
    <scope>NUCLEOTIDE SEQUENCE [LARGE SCALE GENOMIC DNA]</scope>
    <source>
        <strain evidence="3">TRE1</strain>
    </source>
</reference>
<evidence type="ECO:0000256" key="1">
    <source>
        <dbReference type="SAM" id="MobiDB-lite"/>
    </source>
</evidence>
<feature type="compositionally biased region" description="Basic and acidic residues" evidence="1">
    <location>
        <begin position="52"/>
        <end position="62"/>
    </location>
</feature>
<proteinExistence type="predicted"/>
<keyword evidence="3" id="KW-1185">Reference proteome</keyword>
<dbReference type="RefSeq" id="WP_100511391.1">
    <property type="nucleotide sequence ID" value="NZ_PEBI01000004.1"/>
</dbReference>
<dbReference type="InterPro" id="IPR022183">
    <property type="entry name" value="DUF3710"/>
</dbReference>
<evidence type="ECO:0000313" key="2">
    <source>
        <dbReference type="EMBL" id="PJM72606.1"/>
    </source>
</evidence>
<sequence length="281" mass="30594">MGLFGFGKKHHEAEEESKAVDVDDAVETVEETEADEAAENTADTAKDGGFGEGERGVDHGPWDVDDENIPDYDDYLDIGSLYLPFLQGIELRLKGARKTGTVMGATITLGNSSLEMEAFAAPKSYGLWDDVRADLLAANEGSREVEGVFGTELILPVKVKDKTLDTRIVGIDGPRWMLRGIFTGPAARPDGDDEEKTTLDKYFSDLVVDRGEEPLAPRDMIPMHAPVGPAERAKQAEAESKDDEQSTGKDIPGKPKGPLSKTLETQTQTTLRRGPLFSEVR</sequence>
<comment type="caution">
    <text evidence="2">The sequence shown here is derived from an EMBL/GenBank/DDBJ whole genome shotgun (WGS) entry which is preliminary data.</text>
</comment>
<dbReference type="Proteomes" id="UP000229095">
    <property type="component" value="Unassembled WGS sequence"/>
</dbReference>
<feature type="compositionally biased region" description="Basic and acidic residues" evidence="1">
    <location>
        <begin position="11"/>
        <end position="21"/>
    </location>
</feature>
<dbReference type="Pfam" id="PF12502">
    <property type="entry name" value="DUF3710"/>
    <property type="match status" value="1"/>
</dbReference>
<feature type="region of interest" description="Disordered" evidence="1">
    <location>
        <begin position="213"/>
        <end position="281"/>
    </location>
</feature>
<feature type="compositionally biased region" description="Low complexity" evidence="1">
    <location>
        <begin position="262"/>
        <end position="273"/>
    </location>
</feature>
<feature type="compositionally biased region" description="Acidic residues" evidence="1">
    <location>
        <begin position="22"/>
        <end position="38"/>
    </location>
</feature>
<evidence type="ECO:0000313" key="3">
    <source>
        <dbReference type="Proteomes" id="UP000229095"/>
    </source>
</evidence>